<dbReference type="PROSITE" id="PS51281">
    <property type="entry name" value="TAP_C"/>
    <property type="match status" value="1"/>
</dbReference>
<keyword evidence="3" id="KW-0813">Transport</keyword>
<dbReference type="PANTHER" id="PTHR10662">
    <property type="entry name" value="NUCLEAR RNA EXPORT FACTOR"/>
    <property type="match status" value="1"/>
</dbReference>
<evidence type="ECO:0000259" key="9">
    <source>
        <dbReference type="PROSITE" id="PS51281"/>
    </source>
</evidence>
<dbReference type="Proteomes" id="UP001626550">
    <property type="component" value="Unassembled WGS sequence"/>
</dbReference>
<organism evidence="10 11">
    <name type="scientific">Cichlidogyrus casuarinus</name>
    <dbReference type="NCBI Taxonomy" id="1844966"/>
    <lineage>
        <taxon>Eukaryota</taxon>
        <taxon>Metazoa</taxon>
        <taxon>Spiralia</taxon>
        <taxon>Lophotrochozoa</taxon>
        <taxon>Platyhelminthes</taxon>
        <taxon>Monogenea</taxon>
        <taxon>Monopisthocotylea</taxon>
        <taxon>Dactylogyridea</taxon>
        <taxon>Ancyrocephalidae</taxon>
        <taxon>Cichlidogyrus</taxon>
    </lineage>
</organism>
<evidence type="ECO:0000256" key="7">
    <source>
        <dbReference type="ARBA" id="ARBA00023242"/>
    </source>
</evidence>
<evidence type="ECO:0000256" key="5">
    <source>
        <dbReference type="ARBA" id="ARBA00022737"/>
    </source>
</evidence>
<reference evidence="10 11" key="1">
    <citation type="submission" date="2024-11" db="EMBL/GenBank/DDBJ databases">
        <title>Adaptive evolution of stress response genes in parasites aligns with host niche diversity.</title>
        <authorList>
            <person name="Hahn C."/>
            <person name="Resl P."/>
        </authorList>
    </citation>
    <scope>NUCLEOTIDE SEQUENCE [LARGE SCALE GENOMIC DNA]</scope>
    <source>
        <strain evidence="10">EGGRZ-B1_66</strain>
        <tissue evidence="10">Body</tissue>
    </source>
</reference>
<dbReference type="GO" id="GO:0051028">
    <property type="term" value="P:mRNA transport"/>
    <property type="evidence" value="ECO:0007669"/>
    <property type="project" value="UniProtKB-KW"/>
</dbReference>
<keyword evidence="4" id="KW-0433">Leucine-rich repeat</keyword>
<dbReference type="InterPro" id="IPR009060">
    <property type="entry name" value="UBA-like_sf"/>
</dbReference>
<dbReference type="SMART" id="SM00804">
    <property type="entry name" value="TAP_C"/>
    <property type="match status" value="1"/>
</dbReference>
<dbReference type="Gene3D" id="3.10.450.50">
    <property type="match status" value="1"/>
</dbReference>
<dbReference type="GO" id="GO:0005634">
    <property type="term" value="C:nucleus"/>
    <property type="evidence" value="ECO:0007669"/>
    <property type="project" value="UniProtKB-SubCell"/>
</dbReference>
<comment type="similarity">
    <text evidence="2">Belongs to the NXF family.</text>
</comment>
<comment type="subcellular location">
    <subcellularLocation>
        <location evidence="1">Nucleus</location>
    </subcellularLocation>
</comment>
<name>A0ABD2QDX3_9PLAT</name>
<dbReference type="CDD" id="cd14342">
    <property type="entry name" value="UBA_TAP-C"/>
    <property type="match status" value="1"/>
</dbReference>
<dbReference type="InterPro" id="IPR002075">
    <property type="entry name" value="NTF2_dom"/>
</dbReference>
<dbReference type="Pfam" id="PF03943">
    <property type="entry name" value="TAP_C"/>
    <property type="match status" value="1"/>
</dbReference>
<evidence type="ECO:0000256" key="1">
    <source>
        <dbReference type="ARBA" id="ARBA00004123"/>
    </source>
</evidence>
<feature type="domain" description="TAP-C" evidence="9">
    <location>
        <begin position="213"/>
        <end position="266"/>
    </location>
</feature>
<dbReference type="EMBL" id="JBJKFK010000380">
    <property type="protein sequence ID" value="KAL3317457.1"/>
    <property type="molecule type" value="Genomic_DNA"/>
</dbReference>
<sequence length="266" mass="30133">MSTLKFIKEFYETFDSDNRDEKLLKYYSRESVLAFSLATFHCHVNSSNSRATVDEQGTQIIYETGRFNESQFENSRNIMRCKDDDRREKLLNKGPVAICHFLGLLPKTEHLLDTFSVDVSIHTPSLVVLTVTGLLYELTTLPNSKKRKTLRCFARTLFITSAEGKILQDDLNFMQPNDSHCKEFIASFKATSSSSSVTGSIAVKPKLESVVQNDKETVLREFMAQTGMNSGYAQQCLEEYAWDAVRAWTAFKATKDAGKIPQIAFT</sequence>
<keyword evidence="7" id="KW-0539">Nucleus</keyword>
<evidence type="ECO:0000313" key="11">
    <source>
        <dbReference type="Proteomes" id="UP001626550"/>
    </source>
</evidence>
<dbReference type="InterPro" id="IPR018222">
    <property type="entry name" value="Nuclear_transport_factor_2_euk"/>
</dbReference>
<gene>
    <name evidence="10" type="primary">NXF1_2</name>
    <name evidence="10" type="ORF">Ciccas_003891</name>
</gene>
<dbReference type="Pfam" id="PF22602">
    <property type="entry name" value="NXF_NTF2"/>
    <property type="match status" value="1"/>
</dbReference>
<evidence type="ECO:0000256" key="2">
    <source>
        <dbReference type="ARBA" id="ARBA00009285"/>
    </source>
</evidence>
<evidence type="ECO:0000313" key="10">
    <source>
        <dbReference type="EMBL" id="KAL3317457.1"/>
    </source>
</evidence>
<accession>A0ABD2QDX3</accession>
<evidence type="ECO:0000256" key="4">
    <source>
        <dbReference type="ARBA" id="ARBA00022614"/>
    </source>
</evidence>
<feature type="domain" description="NTF2" evidence="8">
    <location>
        <begin position="2"/>
        <end position="174"/>
    </location>
</feature>
<keyword evidence="5" id="KW-0677">Repeat</keyword>
<dbReference type="InterPro" id="IPR032710">
    <property type="entry name" value="NTF2-like_dom_sf"/>
</dbReference>
<dbReference type="Gene3D" id="1.10.8.10">
    <property type="entry name" value="DNA helicase RuvA subunit, C-terminal domain"/>
    <property type="match status" value="1"/>
</dbReference>
<keyword evidence="11" id="KW-1185">Reference proteome</keyword>
<dbReference type="SUPFAM" id="SSF54427">
    <property type="entry name" value="NTF2-like"/>
    <property type="match status" value="1"/>
</dbReference>
<proteinExistence type="inferred from homology"/>
<evidence type="ECO:0000259" key="8">
    <source>
        <dbReference type="PROSITE" id="PS50177"/>
    </source>
</evidence>
<dbReference type="InterPro" id="IPR030217">
    <property type="entry name" value="NXF_fam"/>
</dbReference>
<dbReference type="PROSITE" id="PS50177">
    <property type="entry name" value="NTF2_DOMAIN"/>
    <property type="match status" value="1"/>
</dbReference>
<dbReference type="FunFam" id="1.10.8.10:FF:000018">
    <property type="entry name" value="Nuclear RNA export factor 1"/>
    <property type="match status" value="1"/>
</dbReference>
<dbReference type="SUPFAM" id="SSF46934">
    <property type="entry name" value="UBA-like"/>
    <property type="match status" value="1"/>
</dbReference>
<evidence type="ECO:0000256" key="3">
    <source>
        <dbReference type="ARBA" id="ARBA00022448"/>
    </source>
</evidence>
<keyword evidence="6" id="KW-0509">mRNA transport</keyword>
<dbReference type="InterPro" id="IPR005637">
    <property type="entry name" value="TAP_C_dom"/>
</dbReference>
<comment type="caution">
    <text evidence="10">The sequence shown here is derived from an EMBL/GenBank/DDBJ whole genome shotgun (WGS) entry which is preliminary data.</text>
</comment>
<protein>
    <submittedName>
        <fullName evidence="10">Nuclear RNA export factor</fullName>
    </submittedName>
</protein>
<dbReference type="PANTHER" id="PTHR10662:SF22">
    <property type="entry name" value="NUCLEAR RNA EXPORT FACTOR 1"/>
    <property type="match status" value="1"/>
</dbReference>
<evidence type="ECO:0000256" key="6">
    <source>
        <dbReference type="ARBA" id="ARBA00022816"/>
    </source>
</evidence>
<dbReference type="AlphaFoldDB" id="A0ABD2QDX3"/>